<reference evidence="9 10" key="1">
    <citation type="journal article" date="2011" name="ISME J.">
        <title>Community ecology of hot spring cyanobacterial mats: predominant populations and their functional potential.</title>
        <authorList>
            <person name="Klatt C.G."/>
            <person name="Wood J.M."/>
            <person name="Rusch D.B."/>
            <person name="Bateson M.M."/>
            <person name="Hamamura N."/>
            <person name="Heidelberg J.F."/>
            <person name="Grossman A.R."/>
            <person name="Bhaya D."/>
            <person name="Cohan F.M."/>
            <person name="Kuhl M."/>
            <person name="Bryant D.A."/>
            <person name="Ward D.M."/>
        </authorList>
    </citation>
    <scope>NUCLEOTIDE SEQUENCE [LARGE SCALE GENOMIC DNA]</scope>
    <source>
        <strain evidence="9">OS</strain>
    </source>
</reference>
<protein>
    <submittedName>
        <fullName evidence="9">MFS transporter</fullName>
    </submittedName>
</protein>
<feature type="transmembrane region" description="Helical" evidence="7">
    <location>
        <begin position="206"/>
        <end position="229"/>
    </location>
</feature>
<evidence type="ECO:0000256" key="4">
    <source>
        <dbReference type="ARBA" id="ARBA00022692"/>
    </source>
</evidence>
<keyword evidence="6 7" id="KW-0472">Membrane</keyword>
<dbReference type="InterPro" id="IPR020846">
    <property type="entry name" value="MFS_dom"/>
</dbReference>
<dbReference type="Pfam" id="PF07690">
    <property type="entry name" value="MFS_1"/>
    <property type="match status" value="1"/>
</dbReference>
<feature type="transmembrane region" description="Helical" evidence="7">
    <location>
        <begin position="163"/>
        <end position="186"/>
    </location>
</feature>
<dbReference type="PANTHER" id="PTHR23514:SF3">
    <property type="entry name" value="BYPASS OF STOP CODON PROTEIN 6"/>
    <property type="match status" value="1"/>
</dbReference>
<feature type="transmembrane region" description="Helical" evidence="7">
    <location>
        <begin position="74"/>
        <end position="94"/>
    </location>
</feature>
<proteinExistence type="inferred from homology"/>
<dbReference type="EMBL" id="PHFL01000077">
    <property type="protein sequence ID" value="RFM22777.1"/>
    <property type="molecule type" value="Genomic_DNA"/>
</dbReference>
<evidence type="ECO:0000256" key="7">
    <source>
        <dbReference type="SAM" id="Phobius"/>
    </source>
</evidence>
<feature type="transmembrane region" description="Helical" evidence="7">
    <location>
        <begin position="46"/>
        <end position="67"/>
    </location>
</feature>
<sequence>MLPTYRPTEIAFVYAVAFFQGIGNIVFPASAAVFKSHHRFSDSDYGLLYLALIFFAILSSLAAAFLVRRIPLKLILLVGIFGYALSQAILALSYPMHSHALVLISISVLGIGFGFTGTAVNFYPTQFFPLHHDAAIIFVHVAFGIGATISPALLALAEHTIGWVAYPLLTALIMFSLATFSFTLPLRATMPKSSHEHMSSSIPFELWLFCVIAVLYALCEATFSNWAVIFLREAKGLPEPTAGFGLSVFWFALTVGRFAASVLARRIGAEKIYLALPLLMILAFLLLPMVSGALPLLLCFSLAGLGCSAFFPLNVSLAMRYFPQHAATTGGLMSAFVMLGIGFASYGIAPLRAYFPLEQIYAFSALYPLSALLIAIRLVRKLSPSMAFYSS</sequence>
<accession>A0A395LVL3</accession>
<keyword evidence="3" id="KW-0813">Transport</keyword>
<evidence type="ECO:0000313" key="10">
    <source>
        <dbReference type="Proteomes" id="UP000266389"/>
    </source>
</evidence>
<evidence type="ECO:0000256" key="2">
    <source>
        <dbReference type="ARBA" id="ARBA00008335"/>
    </source>
</evidence>
<evidence type="ECO:0000256" key="3">
    <source>
        <dbReference type="ARBA" id="ARBA00022448"/>
    </source>
</evidence>
<dbReference type="PANTHER" id="PTHR23514">
    <property type="entry name" value="BYPASS OF STOP CODON PROTEIN 6"/>
    <property type="match status" value="1"/>
</dbReference>
<name>A0A395LVL3_9BACT</name>
<comment type="similarity">
    <text evidence="2">Belongs to the major facilitator superfamily.</text>
</comment>
<comment type="caution">
    <text evidence="9">The sequence shown here is derived from an EMBL/GenBank/DDBJ whole genome shotgun (WGS) entry which is preliminary data.</text>
</comment>
<dbReference type="AlphaFoldDB" id="A0A395LVL3"/>
<evidence type="ECO:0000256" key="1">
    <source>
        <dbReference type="ARBA" id="ARBA00004127"/>
    </source>
</evidence>
<comment type="subcellular location">
    <subcellularLocation>
        <location evidence="1">Endomembrane system</location>
        <topology evidence="1">Multi-pass membrane protein</topology>
    </subcellularLocation>
</comment>
<dbReference type="InterPro" id="IPR051788">
    <property type="entry name" value="MFS_Transporter"/>
</dbReference>
<evidence type="ECO:0000313" key="9">
    <source>
        <dbReference type="EMBL" id="RFM22777.1"/>
    </source>
</evidence>
<feature type="transmembrane region" description="Helical" evidence="7">
    <location>
        <begin position="360"/>
        <end position="379"/>
    </location>
</feature>
<dbReference type="GO" id="GO:0016020">
    <property type="term" value="C:membrane"/>
    <property type="evidence" value="ECO:0007669"/>
    <property type="project" value="TreeGrafter"/>
</dbReference>
<feature type="transmembrane region" description="Helical" evidence="7">
    <location>
        <begin position="295"/>
        <end position="315"/>
    </location>
</feature>
<feature type="transmembrane region" description="Helical" evidence="7">
    <location>
        <begin position="12"/>
        <end position="34"/>
    </location>
</feature>
<keyword evidence="5 7" id="KW-1133">Transmembrane helix</keyword>
<feature type="transmembrane region" description="Helical" evidence="7">
    <location>
        <begin position="135"/>
        <end position="157"/>
    </location>
</feature>
<organism evidence="9 10">
    <name type="scientific">Candidatus Thermochlorobacter aerophilus</name>
    <dbReference type="NCBI Taxonomy" id="1868324"/>
    <lineage>
        <taxon>Bacteria</taxon>
        <taxon>Pseudomonadati</taxon>
        <taxon>Chlorobiota</taxon>
        <taxon>Chlorobiia</taxon>
        <taxon>Chlorobiales</taxon>
        <taxon>Candidatus Thermochlorobacteriaceae</taxon>
        <taxon>Candidatus Thermochlorobacter</taxon>
    </lineage>
</organism>
<dbReference type="SUPFAM" id="SSF103473">
    <property type="entry name" value="MFS general substrate transporter"/>
    <property type="match status" value="1"/>
</dbReference>
<dbReference type="InterPro" id="IPR036259">
    <property type="entry name" value="MFS_trans_sf"/>
</dbReference>
<dbReference type="GO" id="GO:0012505">
    <property type="term" value="C:endomembrane system"/>
    <property type="evidence" value="ECO:0007669"/>
    <property type="project" value="UniProtKB-SubCell"/>
</dbReference>
<gene>
    <name evidence="9" type="ORF">D0433_14610</name>
</gene>
<dbReference type="InterPro" id="IPR011701">
    <property type="entry name" value="MFS"/>
</dbReference>
<evidence type="ECO:0000256" key="5">
    <source>
        <dbReference type="ARBA" id="ARBA00022989"/>
    </source>
</evidence>
<feature type="transmembrane region" description="Helical" evidence="7">
    <location>
        <begin position="100"/>
        <end position="123"/>
    </location>
</feature>
<dbReference type="Gene3D" id="1.20.1250.20">
    <property type="entry name" value="MFS general substrate transporter like domains"/>
    <property type="match status" value="2"/>
</dbReference>
<dbReference type="PROSITE" id="PS50850">
    <property type="entry name" value="MFS"/>
    <property type="match status" value="1"/>
</dbReference>
<feature type="transmembrane region" description="Helical" evidence="7">
    <location>
        <begin position="327"/>
        <end position="348"/>
    </location>
</feature>
<dbReference type="Proteomes" id="UP000266389">
    <property type="component" value="Unassembled WGS sequence"/>
</dbReference>
<feature type="domain" description="Major facilitator superfamily (MFS) profile" evidence="8">
    <location>
        <begin position="9"/>
        <end position="383"/>
    </location>
</feature>
<evidence type="ECO:0000256" key="6">
    <source>
        <dbReference type="ARBA" id="ARBA00023136"/>
    </source>
</evidence>
<feature type="transmembrane region" description="Helical" evidence="7">
    <location>
        <begin position="241"/>
        <end position="260"/>
    </location>
</feature>
<keyword evidence="4 7" id="KW-0812">Transmembrane</keyword>
<evidence type="ECO:0000259" key="8">
    <source>
        <dbReference type="PROSITE" id="PS50850"/>
    </source>
</evidence>
<feature type="transmembrane region" description="Helical" evidence="7">
    <location>
        <begin position="272"/>
        <end position="289"/>
    </location>
</feature>
<dbReference type="GO" id="GO:0022857">
    <property type="term" value="F:transmembrane transporter activity"/>
    <property type="evidence" value="ECO:0007669"/>
    <property type="project" value="InterPro"/>
</dbReference>